<dbReference type="AlphaFoldDB" id="A0A285JRB9"/>
<dbReference type="Proteomes" id="UP000219612">
    <property type="component" value="Unassembled WGS sequence"/>
</dbReference>
<evidence type="ECO:0000313" key="2">
    <source>
        <dbReference type="EMBL" id="SNY62862.1"/>
    </source>
</evidence>
<protein>
    <submittedName>
        <fullName evidence="2">Uncharacterized protein</fullName>
    </submittedName>
</protein>
<feature type="compositionally biased region" description="Basic and acidic residues" evidence="1">
    <location>
        <begin position="1"/>
        <end position="13"/>
    </location>
</feature>
<evidence type="ECO:0000313" key="3">
    <source>
        <dbReference type="Proteomes" id="UP000219612"/>
    </source>
</evidence>
<organism evidence="2 3">
    <name type="scientific">Paractinoplanes atraurantiacus</name>
    <dbReference type="NCBI Taxonomy" id="1036182"/>
    <lineage>
        <taxon>Bacteria</taxon>
        <taxon>Bacillati</taxon>
        <taxon>Actinomycetota</taxon>
        <taxon>Actinomycetes</taxon>
        <taxon>Micromonosporales</taxon>
        <taxon>Micromonosporaceae</taxon>
        <taxon>Paractinoplanes</taxon>
    </lineage>
</organism>
<gene>
    <name evidence="2" type="ORF">SAMN05421748_12457</name>
</gene>
<feature type="compositionally biased region" description="Basic and acidic residues" evidence="1">
    <location>
        <begin position="20"/>
        <end position="51"/>
    </location>
</feature>
<dbReference type="EMBL" id="OBDY01000024">
    <property type="protein sequence ID" value="SNY62862.1"/>
    <property type="molecule type" value="Genomic_DNA"/>
</dbReference>
<keyword evidence="3" id="KW-1185">Reference proteome</keyword>
<feature type="region of interest" description="Disordered" evidence="1">
    <location>
        <begin position="1"/>
        <end position="51"/>
    </location>
</feature>
<name>A0A285JRB9_9ACTN</name>
<accession>A0A285JRB9</accession>
<sequence length="51" mass="5439">MAMSDQRNERDAVEQGDGAPAKKESPERAGTEDRPDLKEHGKADAAKGTDA</sequence>
<proteinExistence type="predicted"/>
<reference evidence="3" key="1">
    <citation type="submission" date="2017-09" db="EMBL/GenBank/DDBJ databases">
        <authorList>
            <person name="Varghese N."/>
            <person name="Submissions S."/>
        </authorList>
    </citation>
    <scope>NUCLEOTIDE SEQUENCE [LARGE SCALE GENOMIC DNA]</scope>
    <source>
        <strain evidence="3">CGMCC 4.6857</strain>
    </source>
</reference>
<evidence type="ECO:0000256" key="1">
    <source>
        <dbReference type="SAM" id="MobiDB-lite"/>
    </source>
</evidence>